<comment type="subcellular location">
    <subcellularLocation>
        <location evidence="2">Secreted</location>
    </subcellularLocation>
    <subcellularLocation>
        <location evidence="1">Target cell membrane</location>
    </subcellularLocation>
</comment>
<evidence type="ECO:0000256" key="15">
    <source>
        <dbReference type="SAM" id="SignalP"/>
    </source>
</evidence>
<keyword evidence="8 15" id="KW-0732">Signal</keyword>
<feature type="compositionally biased region" description="Acidic residues" evidence="14">
    <location>
        <begin position="126"/>
        <end position="147"/>
    </location>
</feature>
<dbReference type="InterPro" id="IPR046350">
    <property type="entry name" value="Cystatin_sf"/>
</dbReference>
<dbReference type="Gene3D" id="3.10.450.10">
    <property type="match status" value="1"/>
</dbReference>
<evidence type="ECO:0000256" key="12">
    <source>
        <dbReference type="ARBA" id="ARBA00023298"/>
    </source>
</evidence>
<feature type="region of interest" description="Disordered" evidence="14">
    <location>
        <begin position="126"/>
        <end position="157"/>
    </location>
</feature>
<evidence type="ECO:0000256" key="4">
    <source>
        <dbReference type="ARBA" id="ARBA00022525"/>
    </source>
</evidence>
<evidence type="ECO:0000256" key="13">
    <source>
        <dbReference type="ARBA" id="ARBA00030320"/>
    </source>
</evidence>
<protein>
    <recommendedName>
        <fullName evidence="13">Vipericidin</fullName>
    </recommendedName>
</protein>
<keyword evidence="5" id="KW-0929">Antimicrobial</keyword>
<evidence type="ECO:0000256" key="5">
    <source>
        <dbReference type="ARBA" id="ARBA00022529"/>
    </source>
</evidence>
<comment type="similarity">
    <text evidence="3">Belongs to the cathelicidin family.</text>
</comment>
<keyword evidence="9" id="KW-0044">Antibiotic</keyword>
<organism evidence="16">
    <name type="scientific">Trimerodytes annularis</name>
    <name type="common">Red-bellied annulate keelback</name>
    <name type="synonym">Tropidonotus annularis</name>
    <dbReference type="NCBI Taxonomy" id="2678873"/>
    <lineage>
        <taxon>Eukaryota</taxon>
        <taxon>Metazoa</taxon>
        <taxon>Chordata</taxon>
        <taxon>Craniata</taxon>
        <taxon>Vertebrata</taxon>
        <taxon>Euteleostomi</taxon>
        <taxon>Lepidosauria</taxon>
        <taxon>Squamata</taxon>
        <taxon>Bifurcata</taxon>
        <taxon>Unidentata</taxon>
        <taxon>Episquamata</taxon>
        <taxon>Toxicofera</taxon>
        <taxon>Serpentes</taxon>
        <taxon>Colubroidea</taxon>
        <taxon>Colubridae</taxon>
        <taxon>Natricinae</taxon>
        <taxon>Trimerodytes</taxon>
    </lineage>
</organism>
<dbReference type="InterPro" id="IPR001894">
    <property type="entry name" value="Cathelicidin-like"/>
</dbReference>
<sequence length="191" mass="21726">MEGCFWKILLVVGALTIGGTSTLAHKPLTYDEAVDLAVSIYNSKSGEDSLYRLLEAVPPSEWDPLSESNQDLNFTIKETVCQVAEERSLEECDFQEDGVVMECTGYYFFGETPPVLVLTCEAVGEEEEAEQQQEEGNGEEAEKEEKDEDKKDQPRRVKRFKKFFKKLKKSVKKHVKKFFKKPKVIGVSIPF</sequence>
<name>A0A4D6DT23_TRIAE</name>
<keyword evidence="10" id="KW-0472">Membrane</keyword>
<dbReference type="Pfam" id="PF00666">
    <property type="entry name" value="Cathelicidins"/>
    <property type="match status" value="1"/>
</dbReference>
<dbReference type="FunFam" id="3.10.450.10:FF:000034">
    <property type="entry name" value="Cathelicidin-related peptide Oh-Cath"/>
    <property type="match status" value="1"/>
</dbReference>
<dbReference type="EMBL" id="MH124738">
    <property type="protein sequence ID" value="QBZ68899.1"/>
    <property type="molecule type" value="mRNA"/>
</dbReference>
<keyword evidence="11" id="KW-1015">Disulfide bond</keyword>
<evidence type="ECO:0000256" key="14">
    <source>
        <dbReference type="SAM" id="MobiDB-lite"/>
    </source>
</evidence>
<dbReference type="GO" id="GO:0042742">
    <property type="term" value="P:defense response to bacterium"/>
    <property type="evidence" value="ECO:0007669"/>
    <property type="project" value="UniProtKB-KW"/>
</dbReference>
<proteinExistence type="evidence at transcript level"/>
<evidence type="ECO:0000256" key="10">
    <source>
        <dbReference type="ARBA" id="ARBA00023136"/>
    </source>
</evidence>
<dbReference type="AlphaFoldDB" id="A0A4D6DT23"/>
<keyword evidence="4" id="KW-0964">Secreted</keyword>
<evidence type="ECO:0000256" key="6">
    <source>
        <dbReference type="ARBA" id="ARBA00022537"/>
    </source>
</evidence>
<keyword evidence="12" id="KW-1053">Target membrane</keyword>
<feature type="signal peptide" evidence="15">
    <location>
        <begin position="1"/>
        <end position="24"/>
    </location>
</feature>
<dbReference type="PANTHER" id="PTHR10206">
    <property type="entry name" value="CATHELICIDIN"/>
    <property type="match status" value="1"/>
</dbReference>
<dbReference type="PANTHER" id="PTHR10206:SF4">
    <property type="entry name" value="NEUTROPHILIC GRANULE PROTEIN"/>
    <property type="match status" value="1"/>
</dbReference>
<evidence type="ECO:0000313" key="16">
    <source>
        <dbReference type="EMBL" id="QBZ68899.1"/>
    </source>
</evidence>
<dbReference type="GO" id="GO:0005615">
    <property type="term" value="C:extracellular space"/>
    <property type="evidence" value="ECO:0007669"/>
    <property type="project" value="TreeGrafter"/>
</dbReference>
<evidence type="ECO:0000256" key="3">
    <source>
        <dbReference type="ARBA" id="ARBA00005320"/>
    </source>
</evidence>
<feature type="chain" id="PRO_5020034507" description="Vipericidin" evidence="15">
    <location>
        <begin position="25"/>
        <end position="191"/>
    </location>
</feature>
<evidence type="ECO:0000256" key="9">
    <source>
        <dbReference type="ARBA" id="ARBA00023022"/>
    </source>
</evidence>
<accession>A0A4D6DT23</accession>
<evidence type="ECO:0000256" key="2">
    <source>
        <dbReference type="ARBA" id="ARBA00004613"/>
    </source>
</evidence>
<evidence type="ECO:0000256" key="1">
    <source>
        <dbReference type="ARBA" id="ARBA00004175"/>
    </source>
</evidence>
<evidence type="ECO:0000256" key="8">
    <source>
        <dbReference type="ARBA" id="ARBA00022729"/>
    </source>
</evidence>
<dbReference type="GO" id="GO:0044218">
    <property type="term" value="C:other organism cell membrane"/>
    <property type="evidence" value="ECO:0007669"/>
    <property type="project" value="UniProtKB-KW"/>
</dbReference>
<evidence type="ECO:0000256" key="11">
    <source>
        <dbReference type="ARBA" id="ARBA00023157"/>
    </source>
</evidence>
<dbReference type="SUPFAM" id="SSF54403">
    <property type="entry name" value="Cystatin/monellin"/>
    <property type="match status" value="1"/>
</dbReference>
<keyword evidence="7" id="KW-0165">Cleavage on pair of basic residues</keyword>
<keyword evidence="6" id="KW-1052">Target cell membrane</keyword>
<evidence type="ECO:0000256" key="7">
    <source>
        <dbReference type="ARBA" id="ARBA00022685"/>
    </source>
</evidence>
<reference evidence="16" key="1">
    <citation type="journal article" date="2019" name="Zool. Sci.">
        <title>Characterization of a Cathelicidin from the Colubrinae Snake, Sinonatrix annularis.</title>
        <authorList>
            <person name="Wang A."/>
            <person name="Zhang F."/>
            <person name="Guo Z."/>
            <person name="Zhang M."/>
            <person name="Yu H."/>
            <person name="Wang Y."/>
        </authorList>
    </citation>
    <scope>NUCLEOTIDE SEQUENCE</scope>
</reference>